<comment type="caution">
    <text evidence="4">The sequence shown here is derived from an EMBL/GenBank/DDBJ whole genome shotgun (WGS) entry which is preliminary data.</text>
</comment>
<keyword evidence="2" id="KW-0732">Signal</keyword>
<dbReference type="AlphaFoldDB" id="A0AAE3KAY3"/>
<keyword evidence="5" id="KW-1185">Reference proteome</keyword>
<dbReference type="Proteomes" id="UP001205843">
    <property type="component" value="Unassembled WGS sequence"/>
</dbReference>
<dbReference type="RefSeq" id="WP_253477551.1">
    <property type="nucleotide sequence ID" value="NZ_JALJXV010000004.1"/>
</dbReference>
<proteinExistence type="inferred from homology"/>
<organism evidence="4 5">
    <name type="scientific">Natronocella acetinitrilica</name>
    <dbReference type="NCBI Taxonomy" id="414046"/>
    <lineage>
        <taxon>Bacteria</taxon>
        <taxon>Pseudomonadati</taxon>
        <taxon>Pseudomonadota</taxon>
        <taxon>Gammaproteobacteria</taxon>
        <taxon>Chromatiales</taxon>
        <taxon>Ectothiorhodospiraceae</taxon>
        <taxon>Natronocella</taxon>
    </lineage>
</organism>
<evidence type="ECO:0000256" key="2">
    <source>
        <dbReference type="ARBA" id="ARBA00022729"/>
    </source>
</evidence>
<dbReference type="SUPFAM" id="SSF53850">
    <property type="entry name" value="Periplasmic binding protein-like II"/>
    <property type="match status" value="1"/>
</dbReference>
<accession>A0AAE3KAY3</accession>
<dbReference type="EMBL" id="JALJXV010000004">
    <property type="protein sequence ID" value="MCP1674930.1"/>
    <property type="molecule type" value="Genomic_DNA"/>
</dbReference>
<evidence type="ECO:0000313" key="5">
    <source>
        <dbReference type="Proteomes" id="UP001205843"/>
    </source>
</evidence>
<dbReference type="PANTHER" id="PTHR35936:SF19">
    <property type="entry name" value="AMINO-ACID-BINDING PROTEIN YXEM-RELATED"/>
    <property type="match status" value="1"/>
</dbReference>
<gene>
    <name evidence="4" type="ORF">J2T57_002068</name>
</gene>
<dbReference type="SMART" id="SM00062">
    <property type="entry name" value="PBPb"/>
    <property type="match status" value="1"/>
</dbReference>
<protein>
    <submittedName>
        <fullName evidence="4">Polar amino acid transport system substrate-binding protein</fullName>
    </submittedName>
</protein>
<evidence type="ECO:0000259" key="3">
    <source>
        <dbReference type="SMART" id="SM00062"/>
    </source>
</evidence>
<reference evidence="4" key="1">
    <citation type="submission" date="2022-03" db="EMBL/GenBank/DDBJ databases">
        <title>Genomic Encyclopedia of Type Strains, Phase III (KMG-III): the genomes of soil and plant-associated and newly described type strains.</title>
        <authorList>
            <person name="Whitman W."/>
        </authorList>
    </citation>
    <scope>NUCLEOTIDE SEQUENCE</scope>
    <source>
        <strain evidence="4">ANL 6-2</strain>
    </source>
</reference>
<comment type="similarity">
    <text evidence="1">Belongs to the bacterial solute-binding protein 3 family.</text>
</comment>
<dbReference type="Gene3D" id="3.40.190.10">
    <property type="entry name" value="Periplasmic binding protein-like II"/>
    <property type="match status" value="2"/>
</dbReference>
<dbReference type="InterPro" id="IPR001638">
    <property type="entry name" value="Solute-binding_3/MltF_N"/>
</dbReference>
<feature type="domain" description="Solute-binding protein family 3/N-terminal" evidence="3">
    <location>
        <begin position="2"/>
        <end position="227"/>
    </location>
</feature>
<dbReference type="PANTHER" id="PTHR35936">
    <property type="entry name" value="MEMBRANE-BOUND LYTIC MUREIN TRANSGLYCOSYLASE F"/>
    <property type="match status" value="1"/>
</dbReference>
<sequence>MNIATEDDYAPFEIMDGDRPSGFSNDIVAELREYADFEIRQDILPWTGLLSAVNAGSYDTAITGAIVSVERLRVFDFTRPTASAQHYYIIRKDDDRISGVADLDGLTVGVQAGSVMLSRLPELEEMLEETGGSIGRVVEYTSYPEIYEDLANGRLDYAINSVVGAQMLVETRGDTFELGEPVSGPGFHAYPVPRGNEGLLEYLNDFITHLADTGRLAELQEKWFGQAFPDLPTDSIRSVEEFERLTTVD</sequence>
<name>A0AAE3KAY3_9GAMM</name>
<dbReference type="Pfam" id="PF00497">
    <property type="entry name" value="SBP_bac_3"/>
    <property type="match status" value="1"/>
</dbReference>
<evidence type="ECO:0000256" key="1">
    <source>
        <dbReference type="ARBA" id="ARBA00010333"/>
    </source>
</evidence>
<evidence type="ECO:0000313" key="4">
    <source>
        <dbReference type="EMBL" id="MCP1674930.1"/>
    </source>
</evidence>